<protein>
    <recommendedName>
        <fullName evidence="3">Berberine/berberine-like domain-containing protein</fullName>
    </recommendedName>
</protein>
<proteinExistence type="predicted"/>
<organism evidence="4">
    <name type="scientific">Salix viminalis</name>
    <name type="common">Common osier</name>
    <name type="synonym">Basket willow</name>
    <dbReference type="NCBI Taxonomy" id="40686"/>
    <lineage>
        <taxon>Eukaryota</taxon>
        <taxon>Viridiplantae</taxon>
        <taxon>Streptophyta</taxon>
        <taxon>Embryophyta</taxon>
        <taxon>Tracheophyta</taxon>
        <taxon>Spermatophyta</taxon>
        <taxon>Magnoliopsida</taxon>
        <taxon>eudicotyledons</taxon>
        <taxon>Gunneridae</taxon>
        <taxon>Pentapetalae</taxon>
        <taxon>rosids</taxon>
        <taxon>fabids</taxon>
        <taxon>Malpighiales</taxon>
        <taxon>Salicaceae</taxon>
        <taxon>Saliceae</taxon>
        <taxon>Salix</taxon>
    </lineage>
</organism>
<feature type="domain" description="Berberine/berberine-like" evidence="3">
    <location>
        <begin position="205"/>
        <end position="262"/>
    </location>
</feature>
<gene>
    <name evidence="4" type="ORF">SVIM_LOCUS55398</name>
</gene>
<keyword evidence="2" id="KW-0274">FAD</keyword>
<reference evidence="4" key="1">
    <citation type="submission" date="2019-03" db="EMBL/GenBank/DDBJ databases">
        <authorList>
            <person name="Mank J."/>
            <person name="Almeida P."/>
        </authorList>
    </citation>
    <scope>NUCLEOTIDE SEQUENCE</scope>
    <source>
        <strain evidence="4">78183</strain>
    </source>
</reference>
<evidence type="ECO:0000259" key="3">
    <source>
        <dbReference type="Pfam" id="PF08031"/>
    </source>
</evidence>
<dbReference type="InterPro" id="IPR012951">
    <property type="entry name" value="BBE"/>
</dbReference>
<dbReference type="GO" id="GO:0050660">
    <property type="term" value="F:flavin adenine dinucleotide binding"/>
    <property type="evidence" value="ECO:0007669"/>
    <property type="project" value="InterPro"/>
</dbReference>
<dbReference type="EMBL" id="CAADRP010000224">
    <property type="protein sequence ID" value="VFU25154.1"/>
    <property type="molecule type" value="Genomic_DNA"/>
</dbReference>
<dbReference type="AlphaFoldDB" id="A0A6N2KAR4"/>
<keyword evidence="1" id="KW-0285">Flavoprotein</keyword>
<accession>A0A6N2KAR4</accession>
<evidence type="ECO:0000256" key="2">
    <source>
        <dbReference type="ARBA" id="ARBA00022827"/>
    </source>
</evidence>
<evidence type="ECO:0000256" key="1">
    <source>
        <dbReference type="ARBA" id="ARBA00022630"/>
    </source>
</evidence>
<dbReference type="Pfam" id="PF08031">
    <property type="entry name" value="BBE"/>
    <property type="match status" value="1"/>
</dbReference>
<dbReference type="Gene3D" id="3.40.462.20">
    <property type="match status" value="1"/>
</dbReference>
<evidence type="ECO:0000313" key="4">
    <source>
        <dbReference type="EMBL" id="VFU25154.1"/>
    </source>
</evidence>
<dbReference type="GO" id="GO:0016491">
    <property type="term" value="F:oxidoreductase activity"/>
    <property type="evidence" value="ECO:0007669"/>
    <property type="project" value="InterPro"/>
</dbReference>
<sequence>MFPMHFPPSCRGSTPPLDADNSPTAVVCGMARLTSSAWFLEQGATKLLYRWQQSAHKFDVDLYLVVGIRPAIASDTEKNFFVLYEAFFPANSTPEVFIQRKNLFPAYTKSKSDFAQRPISETALKGLWKIFFQEDKLAALLIPYGGMMDKISKSEIPFPHRKGNLFMLEYATNWNDPSESATQIDWARRVYEYMTPYVSKNPREAYLNHRDIDLGMNERANTSIEEARVWGAKYFKGNFNRLVKVKTRVDPENFFRYEQSIPPHPMRK</sequence>
<name>A0A6N2KAR4_SALVM</name>
<dbReference type="PANTHER" id="PTHR32448">
    <property type="entry name" value="OS08G0158400 PROTEIN"/>
    <property type="match status" value="1"/>
</dbReference>